<dbReference type="GO" id="GO:0006508">
    <property type="term" value="P:proteolysis"/>
    <property type="evidence" value="ECO:0007669"/>
    <property type="project" value="UniProtKB-KW"/>
</dbReference>
<dbReference type="GO" id="GO:0004198">
    <property type="term" value="F:calcium-dependent cysteine-type endopeptidase activity"/>
    <property type="evidence" value="ECO:0007669"/>
    <property type="project" value="InterPro"/>
</dbReference>
<dbReference type="InterPro" id="IPR038765">
    <property type="entry name" value="Papain-like_cys_pep_sf"/>
</dbReference>
<dbReference type="PROSITE" id="PS50203">
    <property type="entry name" value="CALPAIN_CAT"/>
    <property type="match status" value="1"/>
</dbReference>
<dbReference type="AlphaFoldDB" id="A0AAE0N1F9"/>
<gene>
    <name evidence="5" type="ORF">B0T24DRAFT_635256</name>
</gene>
<feature type="active site" evidence="1 2">
    <location>
        <position position="193"/>
    </location>
</feature>
<dbReference type="Proteomes" id="UP001287356">
    <property type="component" value="Unassembled WGS sequence"/>
</dbReference>
<reference evidence="5" key="1">
    <citation type="journal article" date="2023" name="Mol. Phylogenet. Evol.">
        <title>Genome-scale phylogeny and comparative genomics of the fungal order Sordariales.</title>
        <authorList>
            <person name="Hensen N."/>
            <person name="Bonometti L."/>
            <person name="Westerberg I."/>
            <person name="Brannstrom I.O."/>
            <person name="Guillou S."/>
            <person name="Cros-Aarteil S."/>
            <person name="Calhoun S."/>
            <person name="Haridas S."/>
            <person name="Kuo A."/>
            <person name="Mondo S."/>
            <person name="Pangilinan J."/>
            <person name="Riley R."/>
            <person name="LaButti K."/>
            <person name="Andreopoulos B."/>
            <person name="Lipzen A."/>
            <person name="Chen C."/>
            <person name="Yan M."/>
            <person name="Daum C."/>
            <person name="Ng V."/>
            <person name="Clum A."/>
            <person name="Steindorff A."/>
            <person name="Ohm R.A."/>
            <person name="Martin F."/>
            <person name="Silar P."/>
            <person name="Natvig D.O."/>
            <person name="Lalanne C."/>
            <person name="Gautier V."/>
            <person name="Ament-Velasquez S.L."/>
            <person name="Kruys A."/>
            <person name="Hutchinson M.I."/>
            <person name="Powell A.J."/>
            <person name="Barry K."/>
            <person name="Miller A.N."/>
            <person name="Grigoriev I.V."/>
            <person name="Debuchy R."/>
            <person name="Gladieux P."/>
            <person name="Hiltunen Thoren M."/>
            <person name="Johannesson H."/>
        </authorList>
    </citation>
    <scope>NUCLEOTIDE SEQUENCE</scope>
    <source>
        <strain evidence="5">CBS 958.72</strain>
    </source>
</reference>
<name>A0AAE0N1F9_9PEZI</name>
<feature type="compositionally biased region" description="Low complexity" evidence="3">
    <location>
        <begin position="724"/>
        <end position="737"/>
    </location>
</feature>
<evidence type="ECO:0000259" key="4">
    <source>
        <dbReference type="PROSITE" id="PS50203"/>
    </source>
</evidence>
<dbReference type="InterPro" id="IPR001300">
    <property type="entry name" value="Peptidase_C2_calpain_cat"/>
</dbReference>
<dbReference type="PANTHER" id="PTHR10183:SF425">
    <property type="entry name" value="CALPAIN-5"/>
    <property type="match status" value="1"/>
</dbReference>
<evidence type="ECO:0000256" key="3">
    <source>
        <dbReference type="SAM" id="MobiDB-lite"/>
    </source>
</evidence>
<evidence type="ECO:0000256" key="2">
    <source>
        <dbReference type="PROSITE-ProRule" id="PRU00239"/>
    </source>
</evidence>
<feature type="compositionally biased region" description="Basic and acidic residues" evidence="3">
    <location>
        <begin position="679"/>
        <end position="714"/>
    </location>
</feature>
<dbReference type="PANTHER" id="PTHR10183">
    <property type="entry name" value="CALPAIN"/>
    <property type="match status" value="1"/>
</dbReference>
<keyword evidence="2" id="KW-0788">Thiol protease</keyword>
<dbReference type="Gene3D" id="3.90.70.10">
    <property type="entry name" value="Cysteine proteinases"/>
    <property type="match status" value="1"/>
</dbReference>
<keyword evidence="6" id="KW-1185">Reference proteome</keyword>
<organism evidence="5 6">
    <name type="scientific">Lasiosphaeria ovina</name>
    <dbReference type="NCBI Taxonomy" id="92902"/>
    <lineage>
        <taxon>Eukaryota</taxon>
        <taxon>Fungi</taxon>
        <taxon>Dikarya</taxon>
        <taxon>Ascomycota</taxon>
        <taxon>Pezizomycotina</taxon>
        <taxon>Sordariomycetes</taxon>
        <taxon>Sordariomycetidae</taxon>
        <taxon>Sordariales</taxon>
        <taxon>Lasiosphaeriaceae</taxon>
        <taxon>Lasiosphaeria</taxon>
    </lineage>
</organism>
<evidence type="ECO:0000256" key="1">
    <source>
        <dbReference type="PIRSR" id="PIRSR622684-1"/>
    </source>
</evidence>
<dbReference type="InterPro" id="IPR022684">
    <property type="entry name" value="Calpain_cysteine_protease"/>
</dbReference>
<keyword evidence="2" id="KW-0645">Protease</keyword>
<reference evidence="5" key="2">
    <citation type="submission" date="2023-06" db="EMBL/GenBank/DDBJ databases">
        <authorList>
            <consortium name="Lawrence Berkeley National Laboratory"/>
            <person name="Haridas S."/>
            <person name="Hensen N."/>
            <person name="Bonometti L."/>
            <person name="Westerberg I."/>
            <person name="Brannstrom I.O."/>
            <person name="Guillou S."/>
            <person name="Cros-Aarteil S."/>
            <person name="Calhoun S."/>
            <person name="Kuo A."/>
            <person name="Mondo S."/>
            <person name="Pangilinan J."/>
            <person name="Riley R."/>
            <person name="Labutti K."/>
            <person name="Andreopoulos B."/>
            <person name="Lipzen A."/>
            <person name="Chen C."/>
            <person name="Yanf M."/>
            <person name="Daum C."/>
            <person name="Ng V."/>
            <person name="Clum A."/>
            <person name="Steindorff A."/>
            <person name="Ohm R."/>
            <person name="Martin F."/>
            <person name="Silar P."/>
            <person name="Natvig D."/>
            <person name="Lalanne C."/>
            <person name="Gautier V."/>
            <person name="Ament-Velasquez S.L."/>
            <person name="Kruys A."/>
            <person name="Hutchinson M.I."/>
            <person name="Powell A.J."/>
            <person name="Barry K."/>
            <person name="Miller A.N."/>
            <person name="Grigoriev I.V."/>
            <person name="Debuchy R."/>
            <person name="Gladieux P."/>
            <person name="Thoren M.H."/>
            <person name="Johannesson H."/>
        </authorList>
    </citation>
    <scope>NUCLEOTIDE SEQUENCE</scope>
    <source>
        <strain evidence="5">CBS 958.72</strain>
    </source>
</reference>
<dbReference type="SUPFAM" id="SSF49758">
    <property type="entry name" value="Calpain large subunit, middle domain (domain III)"/>
    <property type="match status" value="1"/>
</dbReference>
<dbReference type="Pfam" id="PF00648">
    <property type="entry name" value="Peptidase_C2"/>
    <property type="match status" value="1"/>
</dbReference>
<feature type="compositionally biased region" description="Basic and acidic residues" evidence="3">
    <location>
        <begin position="615"/>
        <end position="659"/>
    </location>
</feature>
<accession>A0AAE0N1F9</accession>
<feature type="domain" description="Calpain catalytic" evidence="4">
    <location>
        <begin position="164"/>
        <end position="459"/>
    </location>
</feature>
<proteinExistence type="predicted"/>
<dbReference type="EMBL" id="JAULSN010000007">
    <property type="protein sequence ID" value="KAK3367212.1"/>
    <property type="molecule type" value="Genomic_DNA"/>
</dbReference>
<feature type="active site" evidence="1 2">
    <location>
        <position position="397"/>
    </location>
</feature>
<evidence type="ECO:0000313" key="6">
    <source>
        <dbReference type="Proteomes" id="UP001287356"/>
    </source>
</evidence>
<keyword evidence="2" id="KW-0378">Hydrolase</keyword>
<dbReference type="InterPro" id="IPR036213">
    <property type="entry name" value="Calpain_III_sf"/>
</dbReference>
<dbReference type="SUPFAM" id="SSF54001">
    <property type="entry name" value="Cysteine proteinases"/>
    <property type="match status" value="1"/>
</dbReference>
<dbReference type="SMART" id="SM00230">
    <property type="entry name" value="CysPc"/>
    <property type="match status" value="1"/>
</dbReference>
<comment type="caution">
    <text evidence="5">The sequence shown here is derived from an EMBL/GenBank/DDBJ whole genome shotgun (WGS) entry which is preliminary data.</text>
</comment>
<protein>
    <recommendedName>
        <fullName evidence="4">Calpain catalytic domain-containing protein</fullName>
    </recommendedName>
</protein>
<feature type="compositionally biased region" description="Acidic residues" evidence="3">
    <location>
        <begin position="660"/>
        <end position="678"/>
    </location>
</feature>
<feature type="active site" evidence="1 2">
    <location>
        <position position="372"/>
    </location>
</feature>
<evidence type="ECO:0000313" key="5">
    <source>
        <dbReference type="EMBL" id="KAK3367212.1"/>
    </source>
</evidence>
<sequence>MPAPQDLIGDFWKSFITEKPGKVTAIFPSSLYETLLPLPQAADSNKSQKNCGLSYEAAAAECRAKVARIVRDCKRTNSKWTDPSFDVRGNGMDCLVSLTWRSPAPRANPWTVEDALSTLQENRVIGEGSLGLDITTLRKILTRQPIYDEDNYEDFNPNPRSVHRVSWIYENPQFSVDGFSSSDIMQGSNSEDCWWLSAVATVCHRKDLMDKICVARDVDCGVYGFVFHRDGAWVPTVIDDNLFLKEPDFSALGGSICDPTNSVMSTYRKANQTGSEALYFASCRDANETWLPLMEKAYAKAHGDFHSIWGGWVGEGVEDLTGGIYSEMVLEDVLSKEHLWKELLNEDKHFVFGLDILDQNASGDKNGLANAHAYSLLEAREENGEDGKPVRLVKVRNPWGQRGGDGAGEWNGPWSDGSKEWTPYWLIKLDYRFENDGVFWMTYQDMLLTFTNLYRTRLFDDQWTVTQEWTSVSVAWLTGYLQQKFVVEVKKSGTVVFVLQQLDTRYFRGLEGEYNYLLHFILQKQDAEPGDYICRVQPKAENFWQASRSVTCEADLEPGVYEILPKITALKDTSREPVEAVVQDKADVKPQKLRQVGLSFDIAHSKALKSATSPKAEEKEKEKEAAVAENKEEATDSKEEPADAKETPADAKEEEKKEEEQESETEDEDDESSEESSEEGSKKGEAKKEDGEKKDDKEEKETEKKDGDGDDKAEAATAPDSKESAAASVKSEGESAANEAGGDRDDASGLGGGDNEPKVWNAVCVIGLRVYSQDEEITIQLADPKNPQEASSLAVQ</sequence>
<feature type="region of interest" description="Disordered" evidence="3">
    <location>
        <begin position="609"/>
        <end position="758"/>
    </location>
</feature>